<dbReference type="InterPro" id="IPR010971">
    <property type="entry name" value="UbiH/COQ6"/>
</dbReference>
<dbReference type="InterPro" id="IPR036188">
    <property type="entry name" value="FAD/NAD-bd_sf"/>
</dbReference>
<evidence type="ECO:0000256" key="4">
    <source>
        <dbReference type="ARBA" id="ARBA00022630"/>
    </source>
</evidence>
<evidence type="ECO:0000256" key="1">
    <source>
        <dbReference type="ARBA" id="ARBA00001974"/>
    </source>
</evidence>
<dbReference type="NCBIfam" id="TIGR01988">
    <property type="entry name" value="Ubi-OHases"/>
    <property type="match status" value="1"/>
</dbReference>
<protein>
    <recommendedName>
        <fullName evidence="8">FAD-binding domain-containing protein</fullName>
    </recommendedName>
</protein>
<evidence type="ECO:0000313" key="9">
    <source>
        <dbReference type="EMBL" id="UZP73625.1"/>
    </source>
</evidence>
<dbReference type="InterPro" id="IPR051205">
    <property type="entry name" value="UbiH/COQ6_monooxygenase"/>
</dbReference>
<evidence type="ECO:0000313" key="10">
    <source>
        <dbReference type="Proteomes" id="UP001317963"/>
    </source>
</evidence>
<gene>
    <name evidence="9" type="ORF">E0F26_02245</name>
</gene>
<evidence type="ECO:0000256" key="7">
    <source>
        <dbReference type="ARBA" id="ARBA00023033"/>
    </source>
</evidence>
<name>A0ABY6Q522_9GAMM</name>
<evidence type="ECO:0000259" key="8">
    <source>
        <dbReference type="Pfam" id="PF01494"/>
    </source>
</evidence>
<dbReference type="InterPro" id="IPR002938">
    <property type="entry name" value="FAD-bd"/>
</dbReference>
<keyword evidence="7" id="KW-0503">Monooxygenase</keyword>
<proteinExistence type="inferred from homology"/>
<comment type="pathway">
    <text evidence="2">Cofactor biosynthesis; ubiquinone biosynthesis.</text>
</comment>
<dbReference type="PROSITE" id="PS51257">
    <property type="entry name" value="PROKAR_LIPOPROTEIN"/>
    <property type="match status" value="1"/>
</dbReference>
<reference evidence="9 10" key="1">
    <citation type="submission" date="2019-02" db="EMBL/GenBank/DDBJ databases">
        <title>Halieaceae_genomes.</title>
        <authorList>
            <person name="Li S.-H."/>
        </authorList>
    </citation>
    <scope>NUCLEOTIDE SEQUENCE [LARGE SCALE GENOMIC DNA]</scope>
    <source>
        <strain evidence="9 10">JH123</strain>
    </source>
</reference>
<dbReference type="PANTHER" id="PTHR43876:SF8">
    <property type="entry name" value="2-OCTAPRENYL-6-METHOXYPHENOL HYDROXYLASE"/>
    <property type="match status" value="1"/>
</dbReference>
<sequence length="397" mass="42730">MTDKAHVVIVGGGLAGLLLGCVVATTCRDRLSVTLIERALPEAPEESLDTRATAISRGSKALLDHWMLWEAVSNEAKPIEDIHVSRAARFGSAMLRDAQDAREPMGWVVENVLLQQVLVARCEAEGVALLEGREVVDFCATQENPKLTLNNEEVIDADLVVIADGAQSALRESIGIGAIRHSPSQFAIAVNCETDGADCGVAYERFTSEGPLALLPIPNGSSSRARYNVIWCAHKVKQAALLKLSDDDFIGALQAEFGWRAGKILRVGRRTGWPLGKIAARELVRARCVLFGNAAHTLHPVAGQGFNLSLRDVERLATVIATEAGQDAPFSSVERLSVFTDMSRKDHEQTMGATSQLAEMLDSPSPFVDGLASLALSTLDLTGPIKRNVAEFGMGRR</sequence>
<accession>A0ABY6Q522</accession>
<evidence type="ECO:0000256" key="3">
    <source>
        <dbReference type="ARBA" id="ARBA00005349"/>
    </source>
</evidence>
<dbReference type="PRINTS" id="PR00420">
    <property type="entry name" value="RNGMNOXGNASE"/>
</dbReference>
<feature type="domain" description="FAD-binding" evidence="8">
    <location>
        <begin position="5"/>
        <end position="324"/>
    </location>
</feature>
<dbReference type="Gene3D" id="3.50.50.60">
    <property type="entry name" value="FAD/NAD(P)-binding domain"/>
    <property type="match status" value="2"/>
</dbReference>
<dbReference type="Proteomes" id="UP001317963">
    <property type="component" value="Chromosome"/>
</dbReference>
<keyword evidence="4" id="KW-0285">Flavoprotein</keyword>
<organism evidence="9 10">
    <name type="scientific">Candidatus Paraluminiphilus aquimaris</name>
    <dbReference type="NCBI Taxonomy" id="2518994"/>
    <lineage>
        <taxon>Bacteria</taxon>
        <taxon>Pseudomonadati</taxon>
        <taxon>Pseudomonadota</taxon>
        <taxon>Gammaproteobacteria</taxon>
        <taxon>Cellvibrionales</taxon>
        <taxon>Halieaceae</taxon>
        <taxon>Candidatus Paraluminiphilus</taxon>
    </lineage>
</organism>
<keyword evidence="6" id="KW-0560">Oxidoreductase</keyword>
<evidence type="ECO:0000256" key="2">
    <source>
        <dbReference type="ARBA" id="ARBA00004749"/>
    </source>
</evidence>
<evidence type="ECO:0000256" key="6">
    <source>
        <dbReference type="ARBA" id="ARBA00023002"/>
    </source>
</evidence>
<comment type="cofactor">
    <cofactor evidence="1">
        <name>FAD</name>
        <dbReference type="ChEBI" id="CHEBI:57692"/>
    </cofactor>
</comment>
<dbReference type="Pfam" id="PF01494">
    <property type="entry name" value="FAD_binding_3"/>
    <property type="match status" value="1"/>
</dbReference>
<comment type="similarity">
    <text evidence="3">Belongs to the UbiH/COQ6 family.</text>
</comment>
<keyword evidence="5" id="KW-0274">FAD</keyword>
<dbReference type="PANTHER" id="PTHR43876">
    <property type="entry name" value="UBIQUINONE BIOSYNTHESIS MONOOXYGENASE COQ6, MITOCHONDRIAL"/>
    <property type="match status" value="1"/>
</dbReference>
<evidence type="ECO:0000256" key="5">
    <source>
        <dbReference type="ARBA" id="ARBA00022827"/>
    </source>
</evidence>
<dbReference type="SUPFAM" id="SSF51905">
    <property type="entry name" value="FAD/NAD(P)-binding domain"/>
    <property type="match status" value="1"/>
</dbReference>
<dbReference type="EMBL" id="CP036501">
    <property type="protein sequence ID" value="UZP73625.1"/>
    <property type="molecule type" value="Genomic_DNA"/>
</dbReference>
<dbReference type="RefSeq" id="WP_279242421.1">
    <property type="nucleotide sequence ID" value="NZ_CP036501.1"/>
</dbReference>
<keyword evidence="10" id="KW-1185">Reference proteome</keyword>